<name>A0A3B9IQ93_9PROT</name>
<evidence type="ECO:0000313" key="2">
    <source>
        <dbReference type="Proteomes" id="UP000257706"/>
    </source>
</evidence>
<reference evidence="1 2" key="1">
    <citation type="journal article" date="2018" name="Nat. Biotechnol.">
        <title>A standardized bacterial taxonomy based on genome phylogeny substantially revises the tree of life.</title>
        <authorList>
            <person name="Parks D.H."/>
            <person name="Chuvochina M."/>
            <person name="Waite D.W."/>
            <person name="Rinke C."/>
            <person name="Skarshewski A."/>
            <person name="Chaumeil P.A."/>
            <person name="Hugenholtz P."/>
        </authorList>
    </citation>
    <scope>NUCLEOTIDE SEQUENCE [LARGE SCALE GENOMIC DNA]</scope>
    <source>
        <strain evidence="1">UBA8739</strain>
    </source>
</reference>
<dbReference type="AlphaFoldDB" id="A0A3B9IQ93"/>
<evidence type="ECO:0000313" key="1">
    <source>
        <dbReference type="EMBL" id="HAE49906.1"/>
    </source>
</evidence>
<proteinExistence type="predicted"/>
<feature type="non-terminal residue" evidence="1">
    <location>
        <position position="1"/>
    </location>
</feature>
<dbReference type="Proteomes" id="UP000257706">
    <property type="component" value="Unassembled WGS sequence"/>
</dbReference>
<protein>
    <submittedName>
        <fullName evidence="1">Sulfite exporter TauE/SafE family protein</fullName>
    </submittedName>
</protein>
<comment type="caution">
    <text evidence="1">The sequence shown here is derived from an EMBL/GenBank/DDBJ whole genome shotgun (WGS) entry which is preliminary data.</text>
</comment>
<sequence length="48" mass="4876">ALPALIVGTWAGGRVFARLSEGNYRRAAIGLLAITAGISALRGLNGLP</sequence>
<dbReference type="EMBL" id="DMAI01000345">
    <property type="protein sequence ID" value="HAE49906.1"/>
    <property type="molecule type" value="Genomic_DNA"/>
</dbReference>
<gene>
    <name evidence="1" type="ORF">DCK97_21055</name>
</gene>
<organism evidence="1 2">
    <name type="scientific">Tistrella mobilis</name>
    <dbReference type="NCBI Taxonomy" id="171437"/>
    <lineage>
        <taxon>Bacteria</taxon>
        <taxon>Pseudomonadati</taxon>
        <taxon>Pseudomonadota</taxon>
        <taxon>Alphaproteobacteria</taxon>
        <taxon>Geminicoccales</taxon>
        <taxon>Geminicoccaceae</taxon>
        <taxon>Tistrella</taxon>
    </lineage>
</organism>
<accession>A0A3B9IQ93</accession>